<sequence>MPLYMDCHDTPGIKIHEAEKAHLKDLAVQEKYDVKYISYWVNEESGKVFCLMKAPNKEAIRKTHLLANGIETCNIVEVEGGLYSAFMGKDLRDRDDLVVDKNGNPDGGFRFILTLDIYAVTRLTDFIDFDELKLPQQPLEAAERFILKNNGNIVNQLSYDRVIAVFKTPESCILCAKEIQKEFQSHQVQYTSNEWNFKFTMGLCIGEPVATTDDQIFQKALNESMWYCKIAENGKIVIPIEFEEISILCKTEMDEPGISIIDKSDQGFIHRLFDHINMNISNVDFTIDKLSKEMRLSRAQLYRKLNSMSNTSPVQFVRDIRLRYALNLIKERELSISEIAYELGFSNPSYFAKCFKNKYGISPSKIKVKV</sequence>
<evidence type="ECO:0000256" key="3">
    <source>
        <dbReference type="ARBA" id="ARBA00023163"/>
    </source>
</evidence>
<dbReference type="InterPro" id="IPR009057">
    <property type="entry name" value="Homeodomain-like_sf"/>
</dbReference>
<dbReference type="PRINTS" id="PR00032">
    <property type="entry name" value="HTHARAC"/>
</dbReference>
<dbReference type="Pfam" id="PF14026">
    <property type="entry name" value="SCO4226-like"/>
    <property type="match status" value="1"/>
</dbReference>
<keyword evidence="2" id="KW-0238">DNA-binding</keyword>
<accession>A0ABS9KDL1</accession>
<dbReference type="Gene3D" id="3.30.70.1230">
    <property type="entry name" value="Nucleotide cyclase"/>
    <property type="match status" value="1"/>
</dbReference>
<dbReference type="RefSeq" id="WP_237854046.1">
    <property type="nucleotide sequence ID" value="NZ_JAKLWS010000011.1"/>
</dbReference>
<dbReference type="SMART" id="SM00342">
    <property type="entry name" value="HTH_ARAC"/>
    <property type="match status" value="1"/>
</dbReference>
<evidence type="ECO:0000313" key="6">
    <source>
        <dbReference type="Proteomes" id="UP001165366"/>
    </source>
</evidence>
<dbReference type="Gene3D" id="1.10.10.60">
    <property type="entry name" value="Homeodomain-like"/>
    <property type="match status" value="1"/>
</dbReference>
<comment type="caution">
    <text evidence="5">The sequence shown here is derived from an EMBL/GenBank/DDBJ whole genome shotgun (WGS) entry which is preliminary data.</text>
</comment>
<reference evidence="5" key="2">
    <citation type="submission" date="2024-05" db="EMBL/GenBank/DDBJ databases">
        <title>Rhodohalobacter halophilus gen. nov., sp. nov., a moderately halophilic member of the family Balneolaceae.</title>
        <authorList>
            <person name="Xia J."/>
        </authorList>
    </citation>
    <scope>NUCLEOTIDE SEQUENCE</scope>
    <source>
        <strain evidence="5">WB101</strain>
    </source>
</reference>
<dbReference type="PROSITE" id="PS00041">
    <property type="entry name" value="HTH_ARAC_FAMILY_1"/>
    <property type="match status" value="1"/>
</dbReference>
<proteinExistence type="predicted"/>
<reference evidence="5" key="1">
    <citation type="submission" date="2022-01" db="EMBL/GenBank/DDBJ databases">
        <authorList>
            <person name="Wang Y."/>
        </authorList>
    </citation>
    <scope>NUCLEOTIDE SEQUENCE</scope>
    <source>
        <strain evidence="5">WB101</strain>
    </source>
</reference>
<dbReference type="InterPro" id="IPR025336">
    <property type="entry name" value="SCO4226-like"/>
</dbReference>
<dbReference type="InterPro" id="IPR018060">
    <property type="entry name" value="HTH_AraC"/>
</dbReference>
<evidence type="ECO:0000256" key="1">
    <source>
        <dbReference type="ARBA" id="ARBA00023015"/>
    </source>
</evidence>
<gene>
    <name evidence="5" type="ORF">L6773_10235</name>
</gene>
<dbReference type="InterPro" id="IPR020449">
    <property type="entry name" value="Tscrpt_reg_AraC-type_HTH"/>
</dbReference>
<dbReference type="InterPro" id="IPR042557">
    <property type="entry name" value="SCO4226"/>
</dbReference>
<dbReference type="PROSITE" id="PS01124">
    <property type="entry name" value="HTH_ARAC_FAMILY_2"/>
    <property type="match status" value="1"/>
</dbReference>
<feature type="domain" description="HTH araC/xylS-type" evidence="4">
    <location>
        <begin position="270"/>
        <end position="369"/>
    </location>
</feature>
<evidence type="ECO:0000313" key="5">
    <source>
        <dbReference type="EMBL" id="MCG2588947.1"/>
    </source>
</evidence>
<keyword evidence="1" id="KW-0805">Transcription regulation</keyword>
<dbReference type="PANTHER" id="PTHR43280:SF2">
    <property type="entry name" value="HTH-TYPE TRANSCRIPTIONAL REGULATOR EXSA"/>
    <property type="match status" value="1"/>
</dbReference>
<keyword evidence="6" id="KW-1185">Reference proteome</keyword>
<organism evidence="5 6">
    <name type="scientific">Rhodohalobacter sulfatireducens</name>
    <dbReference type="NCBI Taxonomy" id="2911366"/>
    <lineage>
        <taxon>Bacteria</taxon>
        <taxon>Pseudomonadati</taxon>
        <taxon>Balneolota</taxon>
        <taxon>Balneolia</taxon>
        <taxon>Balneolales</taxon>
        <taxon>Balneolaceae</taxon>
        <taxon>Rhodohalobacter</taxon>
    </lineage>
</organism>
<evidence type="ECO:0000256" key="2">
    <source>
        <dbReference type="ARBA" id="ARBA00023125"/>
    </source>
</evidence>
<dbReference type="SUPFAM" id="SSF55073">
    <property type="entry name" value="Nucleotide cyclase"/>
    <property type="match status" value="1"/>
</dbReference>
<dbReference type="InterPro" id="IPR018062">
    <property type="entry name" value="HTH_AraC-typ_CS"/>
</dbReference>
<name>A0ABS9KDL1_9BACT</name>
<evidence type="ECO:0000259" key="4">
    <source>
        <dbReference type="PROSITE" id="PS01124"/>
    </source>
</evidence>
<keyword evidence="3" id="KW-0804">Transcription</keyword>
<dbReference type="InterPro" id="IPR029787">
    <property type="entry name" value="Nucleotide_cyclase"/>
</dbReference>
<dbReference type="PANTHER" id="PTHR43280">
    <property type="entry name" value="ARAC-FAMILY TRANSCRIPTIONAL REGULATOR"/>
    <property type="match status" value="1"/>
</dbReference>
<dbReference type="EMBL" id="JAKLWS010000011">
    <property type="protein sequence ID" value="MCG2588947.1"/>
    <property type="molecule type" value="Genomic_DNA"/>
</dbReference>
<dbReference type="Pfam" id="PF12833">
    <property type="entry name" value="HTH_18"/>
    <property type="match status" value="1"/>
</dbReference>
<dbReference type="Gene3D" id="3.30.70.3090">
    <property type="entry name" value="ORF SCO4226, nickel-binding ferredoxin-like monomer"/>
    <property type="match status" value="1"/>
</dbReference>
<protein>
    <submittedName>
        <fullName evidence="5">DUF4242 domain-containing protein</fullName>
    </submittedName>
</protein>
<dbReference type="SUPFAM" id="SSF46689">
    <property type="entry name" value="Homeodomain-like"/>
    <property type="match status" value="1"/>
</dbReference>
<dbReference type="Proteomes" id="UP001165366">
    <property type="component" value="Unassembled WGS sequence"/>
</dbReference>